<feature type="domain" description="Type I restriction enzyme R protein N-terminal" evidence="1">
    <location>
        <begin position="35"/>
        <end position="144"/>
    </location>
</feature>
<gene>
    <name evidence="2" type="ORF">KK078_00550</name>
</gene>
<evidence type="ECO:0000313" key="2">
    <source>
        <dbReference type="EMBL" id="MBT1685019.1"/>
    </source>
</evidence>
<dbReference type="InterPro" id="IPR029464">
    <property type="entry name" value="HSDR_N"/>
</dbReference>
<dbReference type="Proteomes" id="UP001319180">
    <property type="component" value="Unassembled WGS sequence"/>
</dbReference>
<evidence type="ECO:0000313" key="3">
    <source>
        <dbReference type="Proteomes" id="UP001319180"/>
    </source>
</evidence>
<evidence type="ECO:0000259" key="1">
    <source>
        <dbReference type="Pfam" id="PF13588"/>
    </source>
</evidence>
<dbReference type="AlphaFoldDB" id="A0AAP2D4R9"/>
<reference evidence="2 3" key="1">
    <citation type="submission" date="2021-05" db="EMBL/GenBank/DDBJ databases">
        <title>A Polyphasic approach of four new species of the genus Ohtaekwangia: Ohtaekwangia histidinii sp. nov., Ohtaekwangia cretensis sp. nov., Ohtaekwangia indiensis sp. nov., Ohtaekwangia reichenbachii sp. nov. from diverse environment.</title>
        <authorList>
            <person name="Octaviana S."/>
        </authorList>
    </citation>
    <scope>NUCLEOTIDE SEQUENCE [LARGE SCALE GENOMIC DNA]</scope>
    <source>
        <strain evidence="2 3">PWU37</strain>
    </source>
</reference>
<comment type="caution">
    <text evidence="2">The sequence shown here is derived from an EMBL/GenBank/DDBJ whole genome shotgun (WGS) entry which is preliminary data.</text>
</comment>
<keyword evidence="3" id="KW-1185">Reference proteome</keyword>
<accession>A0AAP2D4R9</accession>
<dbReference type="EMBL" id="JAHESC010000001">
    <property type="protein sequence ID" value="MBT1685019.1"/>
    <property type="molecule type" value="Genomic_DNA"/>
</dbReference>
<dbReference type="Pfam" id="PF13588">
    <property type="entry name" value="HSDR_N_2"/>
    <property type="match status" value="1"/>
</dbReference>
<name>A0AAP2D4R9_9BACT</name>
<protein>
    <submittedName>
        <fullName evidence="2">Type I restriction enzyme HsdR N-terminal domain-containing protein</fullName>
    </submittedName>
</protein>
<dbReference type="RefSeq" id="WP_254088273.1">
    <property type="nucleotide sequence ID" value="NZ_JAHESC010000001.1"/>
</dbReference>
<dbReference type="Gene3D" id="3.90.1570.30">
    <property type="match status" value="1"/>
</dbReference>
<organism evidence="2 3">
    <name type="scientific">Dawidia soli</name>
    <dbReference type="NCBI Taxonomy" id="2782352"/>
    <lineage>
        <taxon>Bacteria</taxon>
        <taxon>Pseudomonadati</taxon>
        <taxon>Bacteroidota</taxon>
        <taxon>Cytophagia</taxon>
        <taxon>Cytophagales</taxon>
        <taxon>Chryseotaleaceae</taxon>
        <taxon>Dawidia</taxon>
    </lineage>
</organism>
<proteinExistence type="predicted"/>
<sequence>MYDLNLPPFEYQVRKADDRYWIFDVLRKKYLVLTPEEWVRQHFVHHLLRDLAYPRALIRVEGGLSYNQLSKRSDIVVFDRQGAPWMVIECKAPTQAINQNTIHQASTYNATLRAPYLVVTNGLSHYYFQVDWQENKTERLPSLPAYIPH</sequence>